<sequence length="380" mass="40032">MSGGDARGGALAGVTVLDFSTLLPGPMATLLLAEAGAEVIKVERPPEGEDMRRQEPFRGGTSVNFALLNRGKRSVALDLKDPAQRARLEPLLARADVLVEQFRPGVMERLGLGYAQLAERHPRLIYCSITGYGQTGPKRLRAGHDLNYIGDAGLLALGHGDPERPVVPPALVADIAGGSWPAVANILLALRAREATGRGCHLDIAMTEGVLPFLYWAMGAALGAGQWPRNNGERVTGGSPRYRLYPTADGRLAAVAALEEKFWRAFCDAIGLAPEWRDDARDPAGSIAAVAAAIRARPAAHWRAAFDAADCCCTIVATLEEALADPQFAARGVFARQVSAGAAAPMPAVPVPIAPALRDARQLAAAPALGADNEALLGRR</sequence>
<dbReference type="GO" id="GO:0016740">
    <property type="term" value="F:transferase activity"/>
    <property type="evidence" value="ECO:0007669"/>
    <property type="project" value="UniProtKB-KW"/>
</dbReference>
<evidence type="ECO:0000313" key="1">
    <source>
        <dbReference type="EMBL" id="GGG33013.1"/>
    </source>
</evidence>
<proteinExistence type="predicted"/>
<dbReference type="EMBL" id="BMKS01000005">
    <property type="protein sequence ID" value="GGG33013.1"/>
    <property type="molecule type" value="Genomic_DNA"/>
</dbReference>
<gene>
    <name evidence="1" type="ORF">GCM10010964_21090</name>
</gene>
<dbReference type="InterPro" id="IPR044855">
    <property type="entry name" value="CoA-Trfase_III_dom3_sf"/>
</dbReference>
<dbReference type="RefSeq" id="WP_188899979.1">
    <property type="nucleotide sequence ID" value="NZ_BMKS01000005.1"/>
</dbReference>
<dbReference type="AlphaFoldDB" id="A0A8J2ZBI4"/>
<dbReference type="InterPro" id="IPR023606">
    <property type="entry name" value="CoA-Trfase_III_dom_1_sf"/>
</dbReference>
<organism evidence="1 2">
    <name type="scientific">Caldovatus sediminis</name>
    <dbReference type="NCBI Taxonomy" id="2041189"/>
    <lineage>
        <taxon>Bacteria</taxon>
        <taxon>Pseudomonadati</taxon>
        <taxon>Pseudomonadota</taxon>
        <taxon>Alphaproteobacteria</taxon>
        <taxon>Acetobacterales</taxon>
        <taxon>Roseomonadaceae</taxon>
        <taxon>Caldovatus</taxon>
    </lineage>
</organism>
<dbReference type="Pfam" id="PF02515">
    <property type="entry name" value="CoA_transf_3"/>
    <property type="match status" value="1"/>
</dbReference>
<evidence type="ECO:0000313" key="2">
    <source>
        <dbReference type="Proteomes" id="UP000597507"/>
    </source>
</evidence>
<comment type="caution">
    <text evidence="1">The sequence shown here is derived from an EMBL/GenBank/DDBJ whole genome shotgun (WGS) entry which is preliminary data.</text>
</comment>
<dbReference type="PANTHER" id="PTHR48228:SF5">
    <property type="entry name" value="ALPHA-METHYLACYL-COA RACEMASE"/>
    <property type="match status" value="1"/>
</dbReference>
<dbReference type="Gene3D" id="3.40.50.10540">
    <property type="entry name" value="Crotonobetainyl-coa:carnitine coa-transferase, domain 1"/>
    <property type="match status" value="1"/>
</dbReference>
<dbReference type="Gene3D" id="3.30.1540.10">
    <property type="entry name" value="formyl-coa transferase, domain 3"/>
    <property type="match status" value="1"/>
</dbReference>
<dbReference type="InterPro" id="IPR050509">
    <property type="entry name" value="CoA-transferase_III"/>
</dbReference>
<dbReference type="SUPFAM" id="SSF89796">
    <property type="entry name" value="CoA-transferase family III (CaiB/BaiF)"/>
    <property type="match status" value="1"/>
</dbReference>
<dbReference type="Proteomes" id="UP000597507">
    <property type="component" value="Unassembled WGS sequence"/>
</dbReference>
<keyword evidence="1" id="KW-0808">Transferase</keyword>
<accession>A0A8J2ZBI4</accession>
<protein>
    <submittedName>
        <fullName evidence="1">CoA transferase</fullName>
    </submittedName>
</protein>
<keyword evidence="2" id="KW-1185">Reference proteome</keyword>
<dbReference type="InterPro" id="IPR003673">
    <property type="entry name" value="CoA-Trfase_fam_III"/>
</dbReference>
<name>A0A8J2ZBI4_9PROT</name>
<reference evidence="1 2" key="1">
    <citation type="journal article" date="2014" name="Int. J. Syst. Evol. Microbiol.">
        <title>Complete genome sequence of Corynebacterium casei LMG S-19264T (=DSM 44701T), isolated from a smear-ripened cheese.</title>
        <authorList>
            <consortium name="US DOE Joint Genome Institute (JGI-PGF)"/>
            <person name="Walter F."/>
            <person name="Albersmeier A."/>
            <person name="Kalinowski J."/>
            <person name="Ruckert C."/>
        </authorList>
    </citation>
    <scope>NUCLEOTIDE SEQUENCE [LARGE SCALE GENOMIC DNA]</scope>
    <source>
        <strain evidence="1 2">CGMCC 1.16330</strain>
    </source>
</reference>
<dbReference type="PANTHER" id="PTHR48228">
    <property type="entry name" value="SUCCINYL-COA--D-CITRAMALATE COA-TRANSFERASE"/>
    <property type="match status" value="1"/>
</dbReference>